<protein>
    <submittedName>
        <fullName evidence="1">Transcriptional regulator</fullName>
    </submittedName>
</protein>
<dbReference type="InterPro" id="IPR052543">
    <property type="entry name" value="HTH_Metal-responsive_Reg"/>
</dbReference>
<dbReference type="OrthoDB" id="3232131at2"/>
<dbReference type="AlphaFoldDB" id="A0A2V4B745"/>
<evidence type="ECO:0000313" key="2">
    <source>
        <dbReference type="Proteomes" id="UP000249915"/>
    </source>
</evidence>
<reference evidence="1 2" key="1">
    <citation type="submission" date="2016-07" db="EMBL/GenBank/DDBJ databases">
        <title>Draft genome sequence of Prauserella muralis DSM 45305, isolated from a mould-covered wall in an indoor environment.</title>
        <authorList>
            <person name="Ruckert C."/>
            <person name="Albersmeier A."/>
            <person name="Jiang C.-L."/>
            <person name="Jiang Y."/>
            <person name="Kalinowski J."/>
            <person name="Schneider O."/>
            <person name="Winkler A."/>
            <person name="Zotchev S.B."/>
        </authorList>
    </citation>
    <scope>NUCLEOTIDE SEQUENCE [LARGE SCALE GENOMIC DNA]</scope>
    <source>
        <strain evidence="1 2">DSM 45305</strain>
    </source>
</reference>
<keyword evidence="2" id="KW-1185">Reference proteome</keyword>
<dbReference type="InterPro" id="IPR001845">
    <property type="entry name" value="HTH_ArsR_DNA-bd_dom"/>
</dbReference>
<dbReference type="SUPFAM" id="SSF46785">
    <property type="entry name" value="Winged helix' DNA-binding domain"/>
    <property type="match status" value="1"/>
</dbReference>
<accession>A0A2V4B745</accession>
<organism evidence="1 2">
    <name type="scientific">Prauserella muralis</name>
    <dbReference type="NCBI Taxonomy" id="588067"/>
    <lineage>
        <taxon>Bacteria</taxon>
        <taxon>Bacillati</taxon>
        <taxon>Actinomycetota</taxon>
        <taxon>Actinomycetes</taxon>
        <taxon>Pseudonocardiales</taxon>
        <taxon>Pseudonocardiaceae</taxon>
        <taxon>Prauserella</taxon>
    </lineage>
</organism>
<sequence>MSRSAQLAALAALLADNTRAAFCLALLDGRAWTASELAAHAGVAPSTASEHLGRLVRGGLLVERRQGRHRYVQLAGPRAAELVELLASRLDAVPDPPRTLRGSRVSEALARGRTCYDHLAGRLGVAITDAMAARGLLELTGGCALTADGTTWLTGPLGADPGQLRGTRRPLARACLDWTERRTHLAGVAGAVVCSRLFAGGWVRRVGSDRAVRLTPSGADALRDLLNLDPEPLTA</sequence>
<gene>
    <name evidence="1" type="ORF">BAY60_00600</name>
</gene>
<dbReference type="GO" id="GO:0097063">
    <property type="term" value="F:cadmium ion sensor activity"/>
    <property type="evidence" value="ECO:0007669"/>
    <property type="project" value="TreeGrafter"/>
</dbReference>
<dbReference type="InterPro" id="IPR036388">
    <property type="entry name" value="WH-like_DNA-bd_sf"/>
</dbReference>
<dbReference type="RefSeq" id="WP_112278990.1">
    <property type="nucleotide sequence ID" value="NZ_MASW01000001.1"/>
</dbReference>
<dbReference type="GO" id="GO:0010288">
    <property type="term" value="P:response to lead ion"/>
    <property type="evidence" value="ECO:0007669"/>
    <property type="project" value="TreeGrafter"/>
</dbReference>
<dbReference type="PROSITE" id="PS50987">
    <property type="entry name" value="HTH_ARSR_2"/>
    <property type="match status" value="1"/>
</dbReference>
<dbReference type="GO" id="GO:0003700">
    <property type="term" value="F:DNA-binding transcription factor activity"/>
    <property type="evidence" value="ECO:0007669"/>
    <property type="project" value="InterPro"/>
</dbReference>
<dbReference type="CDD" id="cd00090">
    <property type="entry name" value="HTH_ARSR"/>
    <property type="match status" value="1"/>
</dbReference>
<dbReference type="InterPro" id="IPR036390">
    <property type="entry name" value="WH_DNA-bd_sf"/>
</dbReference>
<dbReference type="InterPro" id="IPR011991">
    <property type="entry name" value="ArsR-like_HTH"/>
</dbReference>
<dbReference type="Pfam" id="PF12840">
    <property type="entry name" value="HTH_20"/>
    <property type="match status" value="1"/>
</dbReference>
<dbReference type="Gene3D" id="1.10.10.10">
    <property type="entry name" value="Winged helix-like DNA-binding domain superfamily/Winged helix DNA-binding domain"/>
    <property type="match status" value="1"/>
</dbReference>
<dbReference type="PANTHER" id="PTHR39168">
    <property type="entry name" value="TRANSCRIPTIONAL REGULATOR-RELATED"/>
    <property type="match status" value="1"/>
</dbReference>
<name>A0A2V4B745_9PSEU</name>
<dbReference type="GO" id="GO:0003677">
    <property type="term" value="F:DNA binding"/>
    <property type="evidence" value="ECO:0007669"/>
    <property type="project" value="TreeGrafter"/>
</dbReference>
<dbReference type="SMART" id="SM00418">
    <property type="entry name" value="HTH_ARSR"/>
    <property type="match status" value="1"/>
</dbReference>
<dbReference type="EMBL" id="MASW01000001">
    <property type="protein sequence ID" value="PXY30966.1"/>
    <property type="molecule type" value="Genomic_DNA"/>
</dbReference>
<comment type="caution">
    <text evidence="1">The sequence shown here is derived from an EMBL/GenBank/DDBJ whole genome shotgun (WGS) entry which is preliminary data.</text>
</comment>
<dbReference type="PANTHER" id="PTHR39168:SF1">
    <property type="entry name" value="TRANSCRIPTIONAL REGULATORY PROTEIN"/>
    <property type="match status" value="1"/>
</dbReference>
<dbReference type="Proteomes" id="UP000249915">
    <property type="component" value="Unassembled WGS sequence"/>
</dbReference>
<evidence type="ECO:0000313" key="1">
    <source>
        <dbReference type="EMBL" id="PXY30966.1"/>
    </source>
</evidence>
<proteinExistence type="predicted"/>
<dbReference type="GO" id="GO:0046686">
    <property type="term" value="P:response to cadmium ion"/>
    <property type="evidence" value="ECO:0007669"/>
    <property type="project" value="TreeGrafter"/>
</dbReference>
<dbReference type="GO" id="GO:0032791">
    <property type="term" value="F:lead ion binding"/>
    <property type="evidence" value="ECO:0007669"/>
    <property type="project" value="TreeGrafter"/>
</dbReference>